<reference evidence="2 3" key="1">
    <citation type="submission" date="2016-07" db="EMBL/GenBank/DDBJ databases">
        <title>Complete genome sequence of Altererythrobacter dongtanensis KCTC 22672, a type strain with esterase isolated from tidal flat.</title>
        <authorList>
            <person name="Cheng H."/>
            <person name="Wu Y.-H."/>
            <person name="Zhou P."/>
            <person name="Huo Y.-Y."/>
            <person name="Wang C.-S."/>
            <person name="Xu X.-W."/>
        </authorList>
    </citation>
    <scope>NUCLEOTIDE SEQUENCE [LARGE SCALE GENOMIC DNA]</scope>
    <source>
        <strain evidence="2 3">KCTC 22672</strain>
    </source>
</reference>
<keyword evidence="1" id="KW-0812">Transmembrane</keyword>
<dbReference type="RefSeq" id="WP_232308094.1">
    <property type="nucleotide sequence ID" value="NZ_CP016591.1"/>
</dbReference>
<sequence>MDETIETGPMRAGTPWHVWVVGVLALLWNTFGAYDYIMSKTGNRDYLASMMEPVGVTVDDAIAYMNAMPLWANIGWGLGVWGAVAGSLLVLLRSRFAFHAFVVSLIGLVLGTFHQLSSPMPGMTDTTTPMIFTAVIFVITLLLIWYTRRQSANGVLR</sequence>
<dbReference type="Proteomes" id="UP000092932">
    <property type="component" value="Chromosome"/>
</dbReference>
<gene>
    <name evidence="2" type="ORF">A6F68_01538</name>
</gene>
<organism evidence="2 3">
    <name type="scientific">Tsuneonella dongtanensis</name>
    <dbReference type="NCBI Taxonomy" id="692370"/>
    <lineage>
        <taxon>Bacteria</taxon>
        <taxon>Pseudomonadati</taxon>
        <taxon>Pseudomonadota</taxon>
        <taxon>Alphaproteobacteria</taxon>
        <taxon>Sphingomonadales</taxon>
        <taxon>Erythrobacteraceae</taxon>
        <taxon>Tsuneonella</taxon>
    </lineage>
</organism>
<dbReference type="STRING" id="692370.A6F68_01538"/>
<accession>A0A1B2AD19</accession>
<keyword evidence="1" id="KW-1133">Transmembrane helix</keyword>
<feature type="transmembrane region" description="Helical" evidence="1">
    <location>
        <begin position="16"/>
        <end position="34"/>
    </location>
</feature>
<evidence type="ECO:0000313" key="2">
    <source>
        <dbReference type="EMBL" id="ANY20052.1"/>
    </source>
</evidence>
<evidence type="ECO:0000256" key="1">
    <source>
        <dbReference type="SAM" id="Phobius"/>
    </source>
</evidence>
<dbReference type="EMBL" id="CP016591">
    <property type="protein sequence ID" value="ANY20052.1"/>
    <property type="molecule type" value="Genomic_DNA"/>
</dbReference>
<protein>
    <recommendedName>
        <fullName evidence="4">DoxX</fullName>
    </recommendedName>
</protein>
<feature type="transmembrane region" description="Helical" evidence="1">
    <location>
        <begin position="70"/>
        <end position="91"/>
    </location>
</feature>
<keyword evidence="3" id="KW-1185">Reference proteome</keyword>
<feature type="transmembrane region" description="Helical" evidence="1">
    <location>
        <begin position="128"/>
        <end position="147"/>
    </location>
</feature>
<evidence type="ECO:0000313" key="3">
    <source>
        <dbReference type="Proteomes" id="UP000092932"/>
    </source>
</evidence>
<keyword evidence="1" id="KW-0472">Membrane</keyword>
<evidence type="ECO:0008006" key="4">
    <source>
        <dbReference type="Google" id="ProtNLM"/>
    </source>
</evidence>
<name>A0A1B2AD19_9SPHN</name>
<dbReference type="AlphaFoldDB" id="A0A1B2AD19"/>
<proteinExistence type="predicted"/>
<feature type="transmembrane region" description="Helical" evidence="1">
    <location>
        <begin position="98"/>
        <end position="116"/>
    </location>
</feature>
<dbReference type="KEGG" id="ado:A6F68_01538"/>